<gene>
    <name evidence="3" type="ORF">FCC1311_022532</name>
</gene>
<name>A0A2R5GBS8_9STRA</name>
<feature type="coiled-coil region" evidence="1">
    <location>
        <begin position="121"/>
        <end position="169"/>
    </location>
</feature>
<feature type="compositionally biased region" description="Polar residues" evidence="2">
    <location>
        <begin position="77"/>
        <end position="88"/>
    </location>
</feature>
<comment type="caution">
    <text evidence="3">The sequence shown here is derived from an EMBL/GenBank/DDBJ whole genome shotgun (WGS) entry which is preliminary data.</text>
</comment>
<dbReference type="EMBL" id="BEYU01000018">
    <property type="protein sequence ID" value="GBG26033.1"/>
    <property type="molecule type" value="Genomic_DNA"/>
</dbReference>
<dbReference type="Proteomes" id="UP000241890">
    <property type="component" value="Unassembled WGS sequence"/>
</dbReference>
<feature type="region of interest" description="Disordered" evidence="2">
    <location>
        <begin position="286"/>
        <end position="326"/>
    </location>
</feature>
<keyword evidence="4" id="KW-1185">Reference proteome</keyword>
<evidence type="ECO:0000256" key="1">
    <source>
        <dbReference type="SAM" id="Coils"/>
    </source>
</evidence>
<feature type="region of interest" description="Disordered" evidence="2">
    <location>
        <begin position="687"/>
        <end position="706"/>
    </location>
</feature>
<feature type="region of interest" description="Disordered" evidence="2">
    <location>
        <begin position="77"/>
        <end position="100"/>
    </location>
</feature>
<feature type="region of interest" description="Disordered" evidence="2">
    <location>
        <begin position="340"/>
        <end position="360"/>
    </location>
</feature>
<feature type="compositionally biased region" description="Basic and acidic residues" evidence="2">
    <location>
        <begin position="310"/>
        <end position="326"/>
    </location>
</feature>
<reference evidence="3 4" key="1">
    <citation type="submission" date="2017-12" db="EMBL/GenBank/DDBJ databases">
        <title>Sequencing, de novo assembly and annotation of complete genome of a new Thraustochytrid species, strain FCC1311.</title>
        <authorList>
            <person name="Sedici K."/>
            <person name="Godart F."/>
            <person name="Aiese Cigliano R."/>
            <person name="Sanseverino W."/>
            <person name="Barakat M."/>
            <person name="Ortet P."/>
            <person name="Marechal E."/>
            <person name="Cagnac O."/>
            <person name="Amato A."/>
        </authorList>
    </citation>
    <scope>NUCLEOTIDE SEQUENCE [LARGE SCALE GENOMIC DNA]</scope>
</reference>
<feature type="compositionally biased region" description="Basic and acidic residues" evidence="2">
    <location>
        <begin position="688"/>
        <end position="706"/>
    </location>
</feature>
<dbReference type="InParanoid" id="A0A2R5GBS8"/>
<feature type="compositionally biased region" description="Polar residues" evidence="2">
    <location>
        <begin position="340"/>
        <end position="349"/>
    </location>
</feature>
<sequence>MLLELRSQNVQSTKLAPKHHMVKVKQIKQAKRSKVKVIQHKHNKNPFNNDAAVPVVLNNEALQSRYLSLPAPSKVLSETSAPSLSQGQPGPGKPSSDSAVDQVDDRVAVMHASYNAIHAEVAEWREKVTVAEAKRKEIKDLASRESEARQTLEDRVAELESGLRNIELENERLVSYVPRMQYMLSRGIEIQKARKATMAGRIDAIRVLEEGREEALSLCKSTKRESASVVQQRDALEASLAATERKYFEALAERRDEIAKVDALTEHFASSIQTIFSRGKLANASSAKEITQQAHDQDGKDTNGQNATNVDRDGDTRKATSTERKTVKWGILGGRHVLNADSSGNLKAPTSTTRRSSRVSSRLATQEMANIASIMSQKGQRGKHALQQLGTSKYDPREIQTIFKSIEERSGVKIITPQEMLDWAHTNRDVENNIREEEAIVQQRIQELAASKHELTGQLALIDQRAGSTNARMKHSAYEDLHREIILAKNRKREVGAQIKERQNMLASFSVCVQGLRDKLASISLAEDWVNKLDSSIHGGVQASSPAKMQRKNRLSSSNMLGDSAVASSFSSGEVFKSAHSTSSVVGCMVSVQEKLGQIMHLCELAAQVGLLAPDGADMRESDQTSVLRRTWLDLNCIEDPKASTNVRVLAGDQEEFTDDVPDVLVRSMKEASTMSKRSLVSMVSAARADESMKSRKSQKSKERRMCAIVSEAGAEDTDFAALRAKIKSGGGKLTPTPEKSQSDRGPDPDGNNDKE</sequence>
<evidence type="ECO:0000313" key="4">
    <source>
        <dbReference type="Proteomes" id="UP000241890"/>
    </source>
</evidence>
<keyword evidence="1" id="KW-0175">Coiled coil</keyword>
<evidence type="ECO:0000313" key="3">
    <source>
        <dbReference type="EMBL" id="GBG26033.1"/>
    </source>
</evidence>
<dbReference type="AlphaFoldDB" id="A0A2R5GBS8"/>
<feature type="region of interest" description="Disordered" evidence="2">
    <location>
        <begin position="727"/>
        <end position="756"/>
    </location>
</feature>
<protein>
    <submittedName>
        <fullName evidence="3">Uncharacterized protein</fullName>
    </submittedName>
</protein>
<accession>A0A2R5GBS8</accession>
<feature type="compositionally biased region" description="Basic and acidic residues" evidence="2">
    <location>
        <begin position="741"/>
        <end position="756"/>
    </location>
</feature>
<proteinExistence type="predicted"/>
<feature type="compositionally biased region" description="Low complexity" evidence="2">
    <location>
        <begin position="350"/>
        <end position="360"/>
    </location>
</feature>
<evidence type="ECO:0000256" key="2">
    <source>
        <dbReference type="SAM" id="MobiDB-lite"/>
    </source>
</evidence>
<organism evidence="3 4">
    <name type="scientific">Hondaea fermentalgiana</name>
    <dbReference type="NCBI Taxonomy" id="2315210"/>
    <lineage>
        <taxon>Eukaryota</taxon>
        <taxon>Sar</taxon>
        <taxon>Stramenopiles</taxon>
        <taxon>Bigyra</taxon>
        <taxon>Labyrinthulomycetes</taxon>
        <taxon>Thraustochytrida</taxon>
        <taxon>Thraustochytriidae</taxon>
        <taxon>Hondaea</taxon>
    </lineage>
</organism>